<dbReference type="FunFam" id="1.10.10.60:FF:000007">
    <property type="entry name" value="Two-component response regulator"/>
    <property type="match status" value="1"/>
</dbReference>
<dbReference type="OMA" id="YWHQHQR"/>
<dbReference type="InterPro" id="IPR009057">
    <property type="entry name" value="Homeodomain-like_sf"/>
</dbReference>
<dbReference type="Gene3D" id="1.10.10.60">
    <property type="entry name" value="Homeodomain-like"/>
    <property type="match status" value="1"/>
</dbReference>
<proteinExistence type="predicted"/>
<keyword evidence="3" id="KW-0238">DNA-binding</keyword>
<evidence type="ECO:0000256" key="4">
    <source>
        <dbReference type="ARBA" id="ARBA00023163"/>
    </source>
</evidence>
<dbReference type="InterPro" id="IPR001005">
    <property type="entry name" value="SANT/Myb"/>
</dbReference>
<dbReference type="InterPro" id="IPR017930">
    <property type="entry name" value="Myb_dom"/>
</dbReference>
<dbReference type="EnsemblPlants" id="Kaladp0073s0143.1.v1.1">
    <property type="protein sequence ID" value="Kaladp0073s0143.1.v1.1"/>
    <property type="gene ID" value="Kaladp0073s0143.v1.1"/>
</dbReference>
<dbReference type="Gramene" id="Kaladp0073s0143.1.v1.1">
    <property type="protein sequence ID" value="Kaladp0073s0143.1.v1.1"/>
    <property type="gene ID" value="Kaladp0073s0143.v1.1"/>
</dbReference>
<dbReference type="GO" id="GO:0045893">
    <property type="term" value="P:positive regulation of DNA-templated transcription"/>
    <property type="evidence" value="ECO:0007669"/>
    <property type="project" value="InterPro"/>
</dbReference>
<dbReference type="GO" id="GO:0003700">
    <property type="term" value="F:DNA-binding transcription factor activity"/>
    <property type="evidence" value="ECO:0007669"/>
    <property type="project" value="InterPro"/>
</dbReference>
<dbReference type="NCBIfam" id="TIGR01557">
    <property type="entry name" value="myb_SHAQKYF"/>
    <property type="match status" value="1"/>
</dbReference>
<evidence type="ECO:0000313" key="8">
    <source>
        <dbReference type="EnsemblPlants" id="Kaladp0073s0143.1.v1.1"/>
    </source>
</evidence>
<dbReference type="PROSITE" id="PS51294">
    <property type="entry name" value="HTH_MYB"/>
    <property type="match status" value="1"/>
</dbReference>
<evidence type="ECO:0000256" key="5">
    <source>
        <dbReference type="ARBA" id="ARBA00023242"/>
    </source>
</evidence>
<keyword evidence="4" id="KW-0804">Transcription</keyword>
<reference evidence="8" key="1">
    <citation type="submission" date="2021-01" db="UniProtKB">
        <authorList>
            <consortium name="EnsemblPlants"/>
        </authorList>
    </citation>
    <scope>IDENTIFICATION</scope>
</reference>
<evidence type="ECO:0000259" key="7">
    <source>
        <dbReference type="PROSITE" id="PS51294"/>
    </source>
</evidence>
<keyword evidence="2" id="KW-0805">Transcription regulation</keyword>
<evidence type="ECO:0000256" key="1">
    <source>
        <dbReference type="ARBA" id="ARBA00004123"/>
    </source>
</evidence>
<dbReference type="InterPro" id="IPR006447">
    <property type="entry name" value="Myb_dom_plants"/>
</dbReference>
<sequence length="458" mass="50100">MLAVVSQLGNLNDGHEGSTNQQSAQLEAFTIIGDVEFPDSSSGNLLESIDFDDLFNDSEALPDLQMDPDILAEFSLSSGEEYCSDLNTTSVEKTAADSDGQTTLGINSSIGLGLVPGSSTSSITWQDDHEIVSNRNPDLAAGTTNEKLLSKKCVNYNRPAKATYKSNNKPSGVSSKGASKKGSLVGNRKVKVDWKPELHRQFVQAVEQLGVDKAVPSRILEIMGNDCLTRHNIASHLQKYRSHRKHLLARKAEAAGWSQWRRHAYAGGVTATRAALGKRDQGSPWVVPIQTIRYPPVTSPTQQHKSIQAPGHHMRPLHVWGHPPVDQSLRPLWPKHSPSYTIQPSPTYPMPQQDSSPYWHNPQTRPQRSRFPAQAIQGFPPHAMCQVEAGEVGAPTRQFGSQPYLNFHPSEESLDAAIGDVLSKPWLPLPIGLKPPELDSVMGELQRNGIPNIPPACA</sequence>
<dbReference type="PANTHER" id="PTHR31312">
    <property type="entry name" value="TRANSCRIPTION ACTIVATOR GLK1"/>
    <property type="match status" value="1"/>
</dbReference>
<dbReference type="SUPFAM" id="SSF46689">
    <property type="entry name" value="Homeodomain-like"/>
    <property type="match status" value="1"/>
</dbReference>
<dbReference type="AlphaFoldDB" id="A0A7N0UN89"/>
<organism evidence="8 9">
    <name type="scientific">Kalanchoe fedtschenkoi</name>
    <name type="common">Lavender scallops</name>
    <name type="synonym">South American air plant</name>
    <dbReference type="NCBI Taxonomy" id="63787"/>
    <lineage>
        <taxon>Eukaryota</taxon>
        <taxon>Viridiplantae</taxon>
        <taxon>Streptophyta</taxon>
        <taxon>Embryophyta</taxon>
        <taxon>Tracheophyta</taxon>
        <taxon>Spermatophyta</taxon>
        <taxon>Magnoliopsida</taxon>
        <taxon>eudicotyledons</taxon>
        <taxon>Gunneridae</taxon>
        <taxon>Pentapetalae</taxon>
        <taxon>Saxifragales</taxon>
        <taxon>Crassulaceae</taxon>
        <taxon>Kalanchoe</taxon>
    </lineage>
</organism>
<dbReference type="InterPro" id="IPR044825">
    <property type="entry name" value="GLK1/2-like"/>
</dbReference>
<feature type="domain" description="HTH myb-type" evidence="7">
    <location>
        <begin position="186"/>
        <end position="245"/>
    </location>
</feature>
<feature type="region of interest" description="Disordered" evidence="6">
    <location>
        <begin position="160"/>
        <end position="185"/>
    </location>
</feature>
<dbReference type="Pfam" id="PF00249">
    <property type="entry name" value="Myb_DNA-binding"/>
    <property type="match status" value="1"/>
</dbReference>
<dbReference type="Proteomes" id="UP000594263">
    <property type="component" value="Unplaced"/>
</dbReference>
<keyword evidence="5" id="KW-0539">Nucleus</keyword>
<dbReference type="GO" id="GO:0005634">
    <property type="term" value="C:nucleus"/>
    <property type="evidence" value="ECO:0007669"/>
    <property type="project" value="UniProtKB-SubCell"/>
</dbReference>
<accession>A0A7N0UN89</accession>
<keyword evidence="9" id="KW-1185">Reference proteome</keyword>
<evidence type="ECO:0000313" key="9">
    <source>
        <dbReference type="Proteomes" id="UP000594263"/>
    </source>
</evidence>
<comment type="subcellular location">
    <subcellularLocation>
        <location evidence="1">Nucleus</location>
    </subcellularLocation>
</comment>
<feature type="compositionally biased region" description="Low complexity" evidence="6">
    <location>
        <begin position="169"/>
        <end position="185"/>
    </location>
</feature>
<evidence type="ECO:0000256" key="3">
    <source>
        <dbReference type="ARBA" id="ARBA00023125"/>
    </source>
</evidence>
<name>A0A7N0UN89_KALFE</name>
<evidence type="ECO:0000256" key="2">
    <source>
        <dbReference type="ARBA" id="ARBA00023015"/>
    </source>
</evidence>
<dbReference type="GO" id="GO:0000976">
    <property type="term" value="F:transcription cis-regulatory region binding"/>
    <property type="evidence" value="ECO:0007669"/>
    <property type="project" value="TreeGrafter"/>
</dbReference>
<dbReference type="PANTHER" id="PTHR31312:SF1">
    <property type="entry name" value="TRANSCRIPTION ACTIVATOR GLK1"/>
    <property type="match status" value="1"/>
</dbReference>
<protein>
    <recommendedName>
        <fullName evidence="7">HTH myb-type domain-containing protein</fullName>
    </recommendedName>
</protein>
<evidence type="ECO:0000256" key="6">
    <source>
        <dbReference type="SAM" id="MobiDB-lite"/>
    </source>
</evidence>